<comment type="catalytic activity">
    <reaction evidence="16">
        <text>Preferential cleavage: (Ac)2-L-Lys-D-Ala-|-D-Ala. Also transpeptidation of peptidyl-alanyl moieties that are N-acyl substituents of D-alanine.</text>
        <dbReference type="EC" id="3.4.16.4"/>
    </reaction>
</comment>
<evidence type="ECO:0000256" key="17">
    <source>
        <dbReference type="ARBA" id="ARBA00049902"/>
    </source>
</evidence>
<evidence type="ECO:0000256" key="9">
    <source>
        <dbReference type="ARBA" id="ARBA00022801"/>
    </source>
</evidence>
<dbReference type="Gene3D" id="1.10.3810.10">
    <property type="entry name" value="Biosynthetic peptidoglycan transglycosylase-like"/>
    <property type="match status" value="1"/>
</dbReference>
<keyword evidence="15" id="KW-0961">Cell wall biogenesis/degradation</keyword>
<evidence type="ECO:0000259" key="21">
    <source>
        <dbReference type="Pfam" id="PF00912"/>
    </source>
</evidence>
<feature type="transmembrane region" description="Helical" evidence="19">
    <location>
        <begin position="44"/>
        <end position="64"/>
    </location>
</feature>
<dbReference type="SUPFAM" id="SSF53955">
    <property type="entry name" value="Lysozyme-like"/>
    <property type="match status" value="1"/>
</dbReference>
<dbReference type="GO" id="GO:0008658">
    <property type="term" value="F:penicillin binding"/>
    <property type="evidence" value="ECO:0007669"/>
    <property type="project" value="InterPro"/>
</dbReference>
<comment type="pathway">
    <text evidence="2">Cell wall biogenesis; peptidoglycan biosynthesis.</text>
</comment>
<dbReference type="Pfam" id="PF00912">
    <property type="entry name" value="Transgly"/>
    <property type="match status" value="1"/>
</dbReference>
<dbReference type="STRING" id="759851.SAMN04244570_2682"/>
<dbReference type="FunFam" id="1.10.3810.10:FF:000003">
    <property type="entry name" value="Penicillin-binding protein 1a"/>
    <property type="match status" value="1"/>
</dbReference>
<proteinExistence type="predicted"/>
<dbReference type="InterPro" id="IPR012338">
    <property type="entry name" value="Beta-lactam/transpept-like"/>
</dbReference>
<dbReference type="GO" id="GO:0071555">
    <property type="term" value="P:cell wall organization"/>
    <property type="evidence" value="ECO:0007669"/>
    <property type="project" value="UniProtKB-KW"/>
</dbReference>
<feature type="domain" description="Penicillin-binding protein transpeptidase" evidence="20">
    <location>
        <begin position="359"/>
        <end position="634"/>
    </location>
</feature>
<evidence type="ECO:0000256" key="13">
    <source>
        <dbReference type="ARBA" id="ARBA00023136"/>
    </source>
</evidence>
<dbReference type="InterPro" id="IPR001460">
    <property type="entry name" value="PCN-bd_Tpept"/>
</dbReference>
<organism evidence="22 23">
    <name type="scientific">Sporosarcina newyorkensis 2681</name>
    <dbReference type="NCBI Taxonomy" id="1027292"/>
    <lineage>
        <taxon>Bacteria</taxon>
        <taxon>Bacillati</taxon>
        <taxon>Bacillota</taxon>
        <taxon>Bacilli</taxon>
        <taxon>Bacillales</taxon>
        <taxon>Caryophanaceae</taxon>
        <taxon>Sporosarcina</taxon>
    </lineage>
</organism>
<keyword evidence="7 22" id="KW-0808">Transferase</keyword>
<evidence type="ECO:0000256" key="12">
    <source>
        <dbReference type="ARBA" id="ARBA00022989"/>
    </source>
</evidence>
<evidence type="ECO:0000259" key="20">
    <source>
        <dbReference type="Pfam" id="PF00905"/>
    </source>
</evidence>
<keyword evidence="11" id="KW-0573">Peptidoglycan synthesis</keyword>
<dbReference type="EMBL" id="AFPZ01000113">
    <property type="protein sequence ID" value="EGQ20299.1"/>
    <property type="molecule type" value="Genomic_DNA"/>
</dbReference>
<evidence type="ECO:0000256" key="18">
    <source>
        <dbReference type="SAM" id="MobiDB-lite"/>
    </source>
</evidence>
<dbReference type="EC" id="2.4.1.129" evidence="22"/>
<keyword evidence="3" id="KW-1003">Cell membrane</keyword>
<evidence type="ECO:0000256" key="14">
    <source>
        <dbReference type="ARBA" id="ARBA00023268"/>
    </source>
</evidence>
<comment type="caution">
    <text evidence="22">The sequence shown here is derived from an EMBL/GenBank/DDBJ whole genome shotgun (WGS) entry which is preliminary data.</text>
</comment>
<protein>
    <submittedName>
        <fullName evidence="22">Penicillin-binding protein 2A</fullName>
        <ecNumber evidence="22">2.3.2.-</ecNumber>
        <ecNumber evidence="22">2.4.1.129</ecNumber>
    </submittedName>
</protein>
<evidence type="ECO:0000256" key="7">
    <source>
        <dbReference type="ARBA" id="ARBA00022679"/>
    </source>
</evidence>
<keyword evidence="9" id="KW-0378">Hydrolase</keyword>
<reference evidence="22 23" key="1">
    <citation type="submission" date="2011-04" db="EMBL/GenBank/DDBJ databases">
        <authorList>
            <person name="Muzny D."/>
            <person name="Qin X."/>
            <person name="Deng J."/>
            <person name="Jiang H."/>
            <person name="Liu Y."/>
            <person name="Qu J."/>
            <person name="Song X.-Z."/>
            <person name="Zhang L."/>
            <person name="Thornton R."/>
            <person name="Coyle M."/>
            <person name="Francisco L."/>
            <person name="Jackson L."/>
            <person name="Javaid M."/>
            <person name="Korchina V."/>
            <person name="Kovar C."/>
            <person name="Mata R."/>
            <person name="Mathew T."/>
            <person name="Ngo R."/>
            <person name="Nguyen L."/>
            <person name="Nguyen N."/>
            <person name="Okwuonu G."/>
            <person name="Ongeri F."/>
            <person name="Pham C."/>
            <person name="Simmons D."/>
            <person name="Wilczek-Boney K."/>
            <person name="Hale W."/>
            <person name="Jakkamsetti A."/>
            <person name="Pham P."/>
            <person name="Ruth R."/>
            <person name="San Lucas F."/>
            <person name="Warren J."/>
            <person name="Zhang J."/>
            <person name="Zhao Z."/>
            <person name="Zhou C."/>
            <person name="Zhu D."/>
            <person name="Lee S."/>
            <person name="Bess C."/>
            <person name="Blankenburg K."/>
            <person name="Forbes L."/>
            <person name="Fu Q."/>
            <person name="Gubbala S."/>
            <person name="Hirani K."/>
            <person name="Jayaseelan J.C."/>
            <person name="Lara F."/>
            <person name="Munidasa M."/>
            <person name="Palculict T."/>
            <person name="Patil S."/>
            <person name="Pu L.-L."/>
            <person name="Saada N."/>
            <person name="Tang L."/>
            <person name="Weissenberger G."/>
            <person name="Zhu Y."/>
            <person name="Hemphill L."/>
            <person name="Shang Y."/>
            <person name="Youmans B."/>
            <person name="Ayvaz T."/>
            <person name="Ross M."/>
            <person name="Santibanez J."/>
            <person name="Aqrawi P."/>
            <person name="Gross S."/>
            <person name="Joshi V."/>
            <person name="Fowler G."/>
            <person name="Nazareth L."/>
            <person name="Reid J."/>
            <person name="Worley K."/>
            <person name="Petrosino J."/>
            <person name="Highlander S."/>
            <person name="Gibbs R."/>
        </authorList>
    </citation>
    <scope>NUCLEOTIDE SEQUENCE [LARGE SCALE GENOMIC DNA]</scope>
    <source>
        <strain evidence="22 23">2681</strain>
    </source>
</reference>
<evidence type="ECO:0000256" key="4">
    <source>
        <dbReference type="ARBA" id="ARBA00022645"/>
    </source>
</evidence>
<keyword evidence="14" id="KW-0511">Multifunctional enzyme</keyword>
<evidence type="ECO:0000256" key="8">
    <source>
        <dbReference type="ARBA" id="ARBA00022692"/>
    </source>
</evidence>
<evidence type="ECO:0000256" key="6">
    <source>
        <dbReference type="ARBA" id="ARBA00022676"/>
    </source>
</evidence>
<dbReference type="EC" id="2.3.2.-" evidence="22"/>
<dbReference type="AlphaFoldDB" id="F9DXM5"/>
<dbReference type="GO" id="GO:0030288">
    <property type="term" value="C:outer membrane-bounded periplasmic space"/>
    <property type="evidence" value="ECO:0007669"/>
    <property type="project" value="TreeGrafter"/>
</dbReference>
<dbReference type="InterPro" id="IPR001264">
    <property type="entry name" value="Glyco_trans_51"/>
</dbReference>
<keyword evidence="8 19" id="KW-0812">Transmembrane</keyword>
<dbReference type="InterPro" id="IPR023346">
    <property type="entry name" value="Lysozyme-like_dom_sf"/>
</dbReference>
<keyword evidence="12 19" id="KW-1133">Transmembrane helix</keyword>
<evidence type="ECO:0000256" key="3">
    <source>
        <dbReference type="ARBA" id="ARBA00022475"/>
    </source>
</evidence>
<evidence type="ECO:0000256" key="19">
    <source>
        <dbReference type="SAM" id="Phobius"/>
    </source>
</evidence>
<evidence type="ECO:0000256" key="1">
    <source>
        <dbReference type="ARBA" id="ARBA00004370"/>
    </source>
</evidence>
<dbReference type="SUPFAM" id="SSF56601">
    <property type="entry name" value="beta-lactamase/transpeptidase-like"/>
    <property type="match status" value="1"/>
</dbReference>
<dbReference type="GO" id="GO:0009002">
    <property type="term" value="F:serine-type D-Ala-D-Ala carboxypeptidase activity"/>
    <property type="evidence" value="ECO:0007669"/>
    <property type="project" value="UniProtKB-EC"/>
</dbReference>
<name>F9DXM5_9BACL</name>
<evidence type="ECO:0000256" key="10">
    <source>
        <dbReference type="ARBA" id="ARBA00022960"/>
    </source>
</evidence>
<feature type="domain" description="Glycosyl transferase family 51" evidence="21">
    <location>
        <begin position="87"/>
        <end position="261"/>
    </location>
</feature>
<dbReference type="PANTHER" id="PTHR32282">
    <property type="entry name" value="BINDING PROTEIN TRANSPEPTIDASE, PUTATIVE-RELATED"/>
    <property type="match status" value="1"/>
</dbReference>
<dbReference type="InterPro" id="IPR050396">
    <property type="entry name" value="Glycosyltr_51/Transpeptidase"/>
</dbReference>
<dbReference type="GO" id="GO:0016020">
    <property type="term" value="C:membrane"/>
    <property type="evidence" value="ECO:0007669"/>
    <property type="project" value="UniProtKB-SubCell"/>
</dbReference>
<dbReference type="Pfam" id="PF00905">
    <property type="entry name" value="Transpeptidase"/>
    <property type="match status" value="1"/>
</dbReference>
<dbReference type="Proteomes" id="UP000005316">
    <property type="component" value="Unassembled WGS sequence"/>
</dbReference>
<dbReference type="GO" id="GO:0008955">
    <property type="term" value="F:peptidoglycan glycosyltransferase activity"/>
    <property type="evidence" value="ECO:0007669"/>
    <property type="project" value="UniProtKB-EC"/>
</dbReference>
<evidence type="ECO:0000256" key="11">
    <source>
        <dbReference type="ARBA" id="ARBA00022984"/>
    </source>
</evidence>
<dbReference type="Gene3D" id="3.40.710.10">
    <property type="entry name" value="DD-peptidase/beta-lactamase superfamily"/>
    <property type="match status" value="1"/>
</dbReference>
<keyword evidence="4" id="KW-0121">Carboxypeptidase</keyword>
<dbReference type="HOGENOM" id="CLU_006354_2_4_9"/>
<evidence type="ECO:0000256" key="16">
    <source>
        <dbReference type="ARBA" id="ARBA00034000"/>
    </source>
</evidence>
<keyword evidence="6 22" id="KW-0328">Glycosyltransferase</keyword>
<evidence type="ECO:0000313" key="23">
    <source>
        <dbReference type="Proteomes" id="UP000005316"/>
    </source>
</evidence>
<gene>
    <name evidence="22" type="primary">pbp2A2</name>
    <name evidence="22" type="ORF">HMPREF9372_3556</name>
</gene>
<dbReference type="GO" id="GO:0016746">
    <property type="term" value="F:acyltransferase activity"/>
    <property type="evidence" value="ECO:0007669"/>
    <property type="project" value="UniProtKB-KW"/>
</dbReference>
<feature type="compositionally biased region" description="Basic and acidic residues" evidence="18">
    <location>
        <begin position="659"/>
        <end position="686"/>
    </location>
</feature>
<keyword evidence="13 19" id="KW-0472">Membrane</keyword>
<dbReference type="GO" id="GO:0006508">
    <property type="term" value="P:proteolysis"/>
    <property type="evidence" value="ECO:0007669"/>
    <property type="project" value="UniProtKB-KW"/>
</dbReference>
<keyword evidence="5" id="KW-0645">Protease</keyword>
<keyword evidence="10" id="KW-0133">Cell shape</keyword>
<keyword evidence="22" id="KW-0012">Acyltransferase</keyword>
<comment type="catalytic activity">
    <reaction evidence="17">
        <text>[GlcNAc-(1-&gt;4)-Mur2Ac(oyl-L-Ala-gamma-D-Glu-L-Lys-D-Ala-D-Ala)](n)-di-trans,octa-cis-undecaprenyl diphosphate + beta-D-GlcNAc-(1-&gt;4)-Mur2Ac(oyl-L-Ala-gamma-D-Glu-L-Lys-D-Ala-D-Ala)-di-trans,octa-cis-undecaprenyl diphosphate = [GlcNAc-(1-&gt;4)-Mur2Ac(oyl-L-Ala-gamma-D-Glu-L-Lys-D-Ala-D-Ala)](n+1)-di-trans,octa-cis-undecaprenyl diphosphate + di-trans,octa-cis-undecaprenyl diphosphate + H(+)</text>
        <dbReference type="Rhea" id="RHEA:23708"/>
        <dbReference type="Rhea" id="RHEA-COMP:9602"/>
        <dbReference type="Rhea" id="RHEA-COMP:9603"/>
        <dbReference type="ChEBI" id="CHEBI:15378"/>
        <dbReference type="ChEBI" id="CHEBI:58405"/>
        <dbReference type="ChEBI" id="CHEBI:60033"/>
        <dbReference type="ChEBI" id="CHEBI:78435"/>
        <dbReference type="EC" id="2.4.99.28"/>
    </reaction>
</comment>
<dbReference type="InterPro" id="IPR036950">
    <property type="entry name" value="PBP_transglycosylase"/>
</dbReference>
<dbReference type="GO" id="GO:0009252">
    <property type="term" value="P:peptidoglycan biosynthetic process"/>
    <property type="evidence" value="ECO:0007669"/>
    <property type="project" value="UniProtKB-KW"/>
</dbReference>
<dbReference type="PANTHER" id="PTHR32282:SF32">
    <property type="entry name" value="PENICILLIN-BINDING PROTEIN 2A"/>
    <property type="match status" value="1"/>
</dbReference>
<dbReference type="NCBIfam" id="TIGR02074">
    <property type="entry name" value="PBP_1a_fam"/>
    <property type="match status" value="1"/>
</dbReference>
<dbReference type="eggNOG" id="COG0744">
    <property type="taxonomic scope" value="Bacteria"/>
</dbReference>
<evidence type="ECO:0000313" key="22">
    <source>
        <dbReference type="EMBL" id="EGQ20299.1"/>
    </source>
</evidence>
<accession>F9DXM5</accession>
<comment type="subcellular location">
    <subcellularLocation>
        <location evidence="1">Membrane</location>
    </subcellularLocation>
</comment>
<evidence type="ECO:0000256" key="2">
    <source>
        <dbReference type="ARBA" id="ARBA00004752"/>
    </source>
</evidence>
<dbReference type="GO" id="GO:0008360">
    <property type="term" value="P:regulation of cell shape"/>
    <property type="evidence" value="ECO:0007669"/>
    <property type="project" value="UniProtKB-KW"/>
</dbReference>
<evidence type="ECO:0000256" key="5">
    <source>
        <dbReference type="ARBA" id="ARBA00022670"/>
    </source>
</evidence>
<feature type="region of interest" description="Disordered" evidence="18">
    <location>
        <begin position="659"/>
        <end position="700"/>
    </location>
</feature>
<sequence length="717" mass="80960">MLNFERSEGNDEGGICMGRMEYKLQQKKVNADKKWFNLKKPIRIVFFLMLIASICGLFIINLFISLSDVSKLEESVPRPTFVYDRNGEVVSEISNSNIAGVSLDRIPKELIEAVISIEDQQFYKHHGVNYFGVARALIQNLFQGEVIAGGSTITQQLTKNVFLSQERTYSRKFKEWILAKKIERTYSKDDILEHYLNQIYLGEGVWGVQRAAQTYFGKDVSELSLSESATIAGLIKAPSHLSPVKNMKKSMERRNLVLSLMKSEKYISQAEFDEAIGQEVVLADSSMPNYIGKYPYYIDRVIDEAVNMYHLTKNEVLSGGLHIYTEINPVIQDALEEVYEDDRYFPESKPDQLIQSASVFLNPKTGGISALVGGRGEYTYGRFNNATELIRQPGSTLKPLAVYTPALEQGYQMSDLLLDEPINIDGYSPKNFDQKNRGEVTMYDALANSYNVPPVWLLNQIGIENGVRAVERFGISLEENDHTLGLALGGLNKGTSPLRMAQAFSAFANNGVMAEAHAIVEIKDSEGKVLGKWREQSVDVTDAEVAQQMTYMLQGAVEEGTAKKAQIPGIEVAGKTGTTQLPFTGVDGSKDHWFVGYTPDIVGAVWLGYNQTDAGHYLTSTSSFTAPPIFAQVVSKSMSELPTKKFDLPLIEKNKKELEKQKEKLSKKERIKEKEKRKQEKKEEKERKKREKKEKVKKEIKQEIESWKRKWKEYIGN</sequence>
<evidence type="ECO:0000256" key="15">
    <source>
        <dbReference type="ARBA" id="ARBA00023316"/>
    </source>
</evidence>